<feature type="transmembrane region" description="Helical" evidence="5">
    <location>
        <begin position="390"/>
        <end position="413"/>
    </location>
</feature>
<protein>
    <submittedName>
        <fullName evidence="8">Amino acid transmembrane transporter</fullName>
    </submittedName>
</protein>
<feature type="transmembrane region" description="Helical" evidence="5">
    <location>
        <begin position="85"/>
        <end position="107"/>
    </location>
</feature>
<proteinExistence type="predicted"/>
<feature type="transmembrane region" description="Helical" evidence="5">
    <location>
        <begin position="171"/>
        <end position="190"/>
    </location>
</feature>
<dbReference type="PANTHER" id="PTHR22950">
    <property type="entry name" value="AMINO ACID TRANSPORTER"/>
    <property type="match status" value="1"/>
</dbReference>
<dbReference type="Proteomes" id="UP001363151">
    <property type="component" value="Unassembled WGS sequence"/>
</dbReference>
<feature type="transmembrane region" description="Helical" evidence="5">
    <location>
        <begin position="202"/>
        <end position="220"/>
    </location>
</feature>
<evidence type="ECO:0000256" key="4">
    <source>
        <dbReference type="ARBA" id="ARBA00023136"/>
    </source>
</evidence>
<feature type="transmembrane region" description="Helical" evidence="5">
    <location>
        <begin position="232"/>
        <end position="256"/>
    </location>
</feature>
<feature type="signal peptide" evidence="6">
    <location>
        <begin position="1"/>
        <end position="17"/>
    </location>
</feature>
<reference evidence="8 9" key="1">
    <citation type="submission" date="2024-03" db="EMBL/GenBank/DDBJ databases">
        <title>Aureococcus anophagefferens CCMP1851 and Kratosvirus quantuckense: Draft genome of a second virus-susceptible host strain in the model system.</title>
        <authorList>
            <person name="Chase E."/>
            <person name="Truchon A.R."/>
            <person name="Schepens W."/>
            <person name="Wilhelm S.W."/>
        </authorList>
    </citation>
    <scope>NUCLEOTIDE SEQUENCE [LARGE SCALE GENOMIC DNA]</scope>
    <source>
        <strain evidence="8 9">CCMP1851</strain>
    </source>
</reference>
<dbReference type="EMBL" id="JBBJCI010000087">
    <property type="protein sequence ID" value="KAK7248701.1"/>
    <property type="molecule type" value="Genomic_DNA"/>
</dbReference>
<evidence type="ECO:0000256" key="3">
    <source>
        <dbReference type="ARBA" id="ARBA00022989"/>
    </source>
</evidence>
<keyword evidence="9" id="KW-1185">Reference proteome</keyword>
<sequence>MIMRFAPLALLIATAHAFQQPLRPLKPGALGKKPGRLLAAAAGEQKQTGASVPATTLGVAKNLIGAGTFAMPAAMSRTMAPGASLAGGLAAPLAMMVALASMSAYCFNMIGRATNGERATLGEAWEAAGLGSTSWLIKGGTVLKCASACLMYGIVLADLGVPLVASAVPALATRARVLAATMAVAAPLCLAPTLDSLKPFSLAGLASTLLVVAFMGLRCFTPDRVAVAAAPAAAAAGSGATIILLSTLATATLAHYNAPAFRAELADPQGPTANRRFARAVAGAFALTTLVNGLVAALGVATFGTGRPDIPGFVLNAYGSATSKVVDTLADAARAVFFFSFLTSFPFAFAGLKDGVTPGAWTPPAKKALTLGMLGGLGVAAHYVTDAGFVVAFAGATLGSALTYVIPSLLLLKTKGDALSKLEKGACKLITAAGFAFMSLGGFITAKSYF</sequence>
<feature type="chain" id="PRO_5046695011" evidence="6">
    <location>
        <begin position="18"/>
        <end position="450"/>
    </location>
</feature>
<name>A0ABR1G689_AURAN</name>
<keyword evidence="2 5" id="KW-0812">Transmembrane</keyword>
<keyword evidence="4 5" id="KW-0472">Membrane</keyword>
<evidence type="ECO:0000256" key="6">
    <source>
        <dbReference type="SAM" id="SignalP"/>
    </source>
</evidence>
<organism evidence="8 9">
    <name type="scientific">Aureococcus anophagefferens</name>
    <name type="common">Harmful bloom alga</name>
    <dbReference type="NCBI Taxonomy" id="44056"/>
    <lineage>
        <taxon>Eukaryota</taxon>
        <taxon>Sar</taxon>
        <taxon>Stramenopiles</taxon>
        <taxon>Ochrophyta</taxon>
        <taxon>Pelagophyceae</taxon>
        <taxon>Pelagomonadales</taxon>
        <taxon>Pelagomonadaceae</taxon>
        <taxon>Aureococcus</taxon>
    </lineage>
</organism>
<comment type="subcellular location">
    <subcellularLocation>
        <location evidence="1">Membrane</location>
        <topology evidence="1">Multi-pass membrane protein</topology>
    </subcellularLocation>
</comment>
<feature type="transmembrane region" description="Helical" evidence="5">
    <location>
        <begin position="142"/>
        <end position="165"/>
    </location>
</feature>
<dbReference type="InterPro" id="IPR013057">
    <property type="entry name" value="AA_transpt_TM"/>
</dbReference>
<evidence type="ECO:0000259" key="7">
    <source>
        <dbReference type="Pfam" id="PF01490"/>
    </source>
</evidence>
<feature type="transmembrane region" description="Helical" evidence="5">
    <location>
        <begin position="277"/>
        <end position="303"/>
    </location>
</feature>
<keyword evidence="6" id="KW-0732">Signal</keyword>
<dbReference type="PANTHER" id="PTHR22950:SF652">
    <property type="entry name" value="TRANSMEMBRANE AMINO ACID TRANSPORTER FAMILY PROTEIN"/>
    <property type="match status" value="1"/>
</dbReference>
<feature type="transmembrane region" description="Helical" evidence="5">
    <location>
        <begin position="332"/>
        <end position="352"/>
    </location>
</feature>
<evidence type="ECO:0000256" key="1">
    <source>
        <dbReference type="ARBA" id="ARBA00004141"/>
    </source>
</evidence>
<evidence type="ECO:0000313" key="8">
    <source>
        <dbReference type="EMBL" id="KAK7248701.1"/>
    </source>
</evidence>
<dbReference type="Pfam" id="PF01490">
    <property type="entry name" value="Aa_trans"/>
    <property type="match status" value="1"/>
</dbReference>
<evidence type="ECO:0000313" key="9">
    <source>
        <dbReference type="Proteomes" id="UP001363151"/>
    </source>
</evidence>
<accession>A0ABR1G689</accession>
<evidence type="ECO:0000256" key="2">
    <source>
        <dbReference type="ARBA" id="ARBA00022692"/>
    </source>
</evidence>
<evidence type="ECO:0000256" key="5">
    <source>
        <dbReference type="SAM" id="Phobius"/>
    </source>
</evidence>
<keyword evidence="3 5" id="KW-1133">Transmembrane helix</keyword>
<gene>
    <name evidence="8" type="ORF">SO694_00040241</name>
</gene>
<comment type="caution">
    <text evidence="8">The sequence shown here is derived from an EMBL/GenBank/DDBJ whole genome shotgun (WGS) entry which is preliminary data.</text>
</comment>
<feature type="transmembrane region" description="Helical" evidence="5">
    <location>
        <begin position="425"/>
        <end position="446"/>
    </location>
</feature>
<feature type="domain" description="Amino acid transporter transmembrane" evidence="7">
    <location>
        <begin position="50"/>
        <end position="443"/>
    </location>
</feature>
<feature type="transmembrane region" description="Helical" evidence="5">
    <location>
        <begin position="364"/>
        <end position="384"/>
    </location>
</feature>